<evidence type="ECO:0000313" key="1">
    <source>
        <dbReference type="EMBL" id="QCI60464.2"/>
    </source>
</evidence>
<sequence length="94" mass="11080">MVLRRDMKKAAEILGVDQNLVEERFAALRLTRLEEDAYIRDYIVKNCAMHGSFLAPLSRMMILQKWILDPEEQKKFAAWRRTLPEEETGEKEPT</sequence>
<evidence type="ECO:0000313" key="2">
    <source>
        <dbReference type="Proteomes" id="UP000298642"/>
    </source>
</evidence>
<organism evidence="1 2">
    <name type="scientific">Dysosmobacter welbionis</name>
    <dbReference type="NCBI Taxonomy" id="2093857"/>
    <lineage>
        <taxon>Bacteria</taxon>
        <taxon>Bacillati</taxon>
        <taxon>Bacillota</taxon>
        <taxon>Clostridia</taxon>
        <taxon>Eubacteriales</taxon>
        <taxon>Oscillospiraceae</taxon>
        <taxon>Dysosmobacter</taxon>
    </lineage>
</organism>
<dbReference type="GeneID" id="89522655"/>
<accession>A0A856I2V8</accession>
<protein>
    <submittedName>
        <fullName evidence="1">Uncharacterized protein</fullName>
    </submittedName>
</protein>
<dbReference type="AlphaFoldDB" id="A0A856I2V8"/>
<reference evidence="2" key="1">
    <citation type="submission" date="2018-12" db="EMBL/GenBank/DDBJ databases">
        <title>Dusodibacter welbiota gen. nov., sp. nov., isolated from human faeces and emended description of the Oscillibacter genus.</title>
        <authorList>
            <person name="Le Roy T."/>
            <person name="Van der Smissen P."/>
            <person name="Delzenne N."/>
            <person name="Muccioli G."/>
            <person name="Collet J.F."/>
            <person name="Cani P.D."/>
        </authorList>
    </citation>
    <scope>NUCLEOTIDE SEQUENCE [LARGE SCALE GENOMIC DNA]</scope>
    <source>
        <strain evidence="2">J115</strain>
    </source>
</reference>
<dbReference type="RefSeq" id="WP_136891624.1">
    <property type="nucleotide sequence ID" value="NZ_CP034413.3"/>
</dbReference>
<gene>
    <name evidence="1" type="ORF">EIO64_15685</name>
</gene>
<name>A0A856I2V8_9FIRM</name>
<dbReference type="KEGG" id="obj:EIO64_15685"/>
<dbReference type="Proteomes" id="UP000298642">
    <property type="component" value="Chromosome"/>
</dbReference>
<dbReference type="EMBL" id="CP034413">
    <property type="protein sequence ID" value="QCI60464.2"/>
    <property type="molecule type" value="Genomic_DNA"/>
</dbReference>
<proteinExistence type="predicted"/>
<keyword evidence="2" id="KW-1185">Reference proteome</keyword>